<dbReference type="EMBL" id="CP042425">
    <property type="protein sequence ID" value="QEL18293.1"/>
    <property type="molecule type" value="Genomic_DNA"/>
</dbReference>
<dbReference type="SUPFAM" id="SSF88946">
    <property type="entry name" value="Sigma2 domain of RNA polymerase sigma factors"/>
    <property type="match status" value="1"/>
</dbReference>
<gene>
    <name evidence="2" type="ORF">PX52LOC_05312</name>
</gene>
<evidence type="ECO:0000259" key="1">
    <source>
        <dbReference type="Pfam" id="PF04542"/>
    </source>
</evidence>
<feature type="domain" description="RNA polymerase sigma-70 region 2" evidence="1">
    <location>
        <begin position="17"/>
        <end position="80"/>
    </location>
</feature>
<dbReference type="InterPro" id="IPR013324">
    <property type="entry name" value="RNA_pol_sigma_r3/r4-like"/>
</dbReference>
<dbReference type="KEGG" id="lrs:PX52LOC_05312"/>
<keyword evidence="3" id="KW-1185">Reference proteome</keyword>
<dbReference type="InterPro" id="IPR007627">
    <property type="entry name" value="RNA_pol_sigma70_r2"/>
</dbReference>
<dbReference type="GO" id="GO:0003700">
    <property type="term" value="F:DNA-binding transcription factor activity"/>
    <property type="evidence" value="ECO:0007669"/>
    <property type="project" value="InterPro"/>
</dbReference>
<dbReference type="SUPFAM" id="SSF88659">
    <property type="entry name" value="Sigma3 and sigma4 domains of RNA polymerase sigma factors"/>
    <property type="match status" value="1"/>
</dbReference>
<accession>A0A5C1AJD3</accession>
<sequence>MVAPMVSVEVLLEEVDGVLRSVARRAVAVYGLPFDDVLQDARAIIVAHAPHFDPARNQPRYWARRLAQGAVRDGIVARMRRTGGERGASAKPSAGGDDAAALLERKELRAGVRAALASLPARQGDLLARYFGIDAAPEPCVQALAREFGLCRRTVRDQLELAKAELRRALIAWSRASTAAAHA</sequence>
<reference evidence="3" key="1">
    <citation type="submission" date="2019-08" db="EMBL/GenBank/DDBJ databases">
        <title>Limnoglobus roseus gen. nov., sp. nov., a novel freshwater planctomycete with a giant genome from the family Gemmataceae.</title>
        <authorList>
            <person name="Kulichevskaya I.S."/>
            <person name="Naumoff D.G."/>
            <person name="Miroshnikov K."/>
            <person name="Ivanova A."/>
            <person name="Philippov D.A."/>
            <person name="Hakobyan A."/>
            <person name="Rijpstra I.C."/>
            <person name="Sinninghe Damste J.S."/>
            <person name="Liesack W."/>
            <person name="Dedysh S.N."/>
        </authorList>
    </citation>
    <scope>NUCLEOTIDE SEQUENCE [LARGE SCALE GENOMIC DNA]</scope>
    <source>
        <strain evidence="3">PX52</strain>
    </source>
</reference>
<organism evidence="2 3">
    <name type="scientific">Limnoglobus roseus</name>
    <dbReference type="NCBI Taxonomy" id="2598579"/>
    <lineage>
        <taxon>Bacteria</taxon>
        <taxon>Pseudomonadati</taxon>
        <taxon>Planctomycetota</taxon>
        <taxon>Planctomycetia</taxon>
        <taxon>Gemmatales</taxon>
        <taxon>Gemmataceae</taxon>
        <taxon>Limnoglobus</taxon>
    </lineage>
</organism>
<dbReference type="Proteomes" id="UP000324974">
    <property type="component" value="Chromosome"/>
</dbReference>
<dbReference type="InterPro" id="IPR036388">
    <property type="entry name" value="WH-like_DNA-bd_sf"/>
</dbReference>
<evidence type="ECO:0000313" key="2">
    <source>
        <dbReference type="EMBL" id="QEL18293.1"/>
    </source>
</evidence>
<proteinExistence type="predicted"/>
<evidence type="ECO:0000313" key="3">
    <source>
        <dbReference type="Proteomes" id="UP000324974"/>
    </source>
</evidence>
<dbReference type="Pfam" id="PF04542">
    <property type="entry name" value="Sigma70_r2"/>
    <property type="match status" value="1"/>
</dbReference>
<dbReference type="GO" id="GO:0006352">
    <property type="term" value="P:DNA-templated transcription initiation"/>
    <property type="evidence" value="ECO:0007669"/>
    <property type="project" value="InterPro"/>
</dbReference>
<protein>
    <recommendedName>
        <fullName evidence="1">RNA polymerase sigma-70 region 2 domain-containing protein</fullName>
    </recommendedName>
</protein>
<dbReference type="InterPro" id="IPR013325">
    <property type="entry name" value="RNA_pol_sigma_r2"/>
</dbReference>
<dbReference type="Gene3D" id="1.10.10.10">
    <property type="entry name" value="Winged helix-like DNA-binding domain superfamily/Winged helix DNA-binding domain"/>
    <property type="match status" value="1"/>
</dbReference>
<dbReference type="RefSeq" id="WP_149112814.1">
    <property type="nucleotide sequence ID" value="NZ_CP042425.1"/>
</dbReference>
<name>A0A5C1AJD3_9BACT</name>
<dbReference type="AlphaFoldDB" id="A0A5C1AJD3"/>